<dbReference type="AlphaFoldDB" id="A0A137NZA9"/>
<reference evidence="3 4" key="1">
    <citation type="journal article" date="2015" name="Genome Biol. Evol.">
        <title>Phylogenomic analyses indicate that early fungi evolved digesting cell walls of algal ancestors of land plants.</title>
        <authorList>
            <person name="Chang Y."/>
            <person name="Wang S."/>
            <person name="Sekimoto S."/>
            <person name="Aerts A.L."/>
            <person name="Choi C."/>
            <person name="Clum A."/>
            <person name="LaButti K.M."/>
            <person name="Lindquist E.A."/>
            <person name="Yee Ngan C."/>
            <person name="Ohm R.A."/>
            <person name="Salamov A.A."/>
            <person name="Grigoriev I.V."/>
            <person name="Spatafora J.W."/>
            <person name="Berbee M.L."/>
        </authorList>
    </citation>
    <scope>NUCLEOTIDE SEQUENCE [LARGE SCALE GENOMIC DNA]</scope>
    <source>
        <strain evidence="3 4">NRRL 28638</strain>
    </source>
</reference>
<dbReference type="EMBL" id="KQ964591">
    <property type="protein sequence ID" value="KXN68170.1"/>
    <property type="molecule type" value="Genomic_DNA"/>
</dbReference>
<keyword evidence="4" id="KW-1185">Reference proteome</keyword>
<evidence type="ECO:0000256" key="2">
    <source>
        <dbReference type="SAM" id="SignalP"/>
    </source>
</evidence>
<gene>
    <name evidence="3" type="ORF">CONCODRAFT_9645</name>
</gene>
<dbReference type="Proteomes" id="UP000070444">
    <property type="component" value="Unassembled WGS sequence"/>
</dbReference>
<feature type="chain" id="PRO_5007294333" evidence="2">
    <location>
        <begin position="29"/>
        <end position="68"/>
    </location>
</feature>
<feature type="transmembrane region" description="Helical" evidence="1">
    <location>
        <begin position="44"/>
        <end position="62"/>
    </location>
</feature>
<proteinExistence type="predicted"/>
<organism evidence="3 4">
    <name type="scientific">Conidiobolus coronatus (strain ATCC 28846 / CBS 209.66 / NRRL 28638)</name>
    <name type="common">Delacroixia coronata</name>
    <dbReference type="NCBI Taxonomy" id="796925"/>
    <lineage>
        <taxon>Eukaryota</taxon>
        <taxon>Fungi</taxon>
        <taxon>Fungi incertae sedis</taxon>
        <taxon>Zoopagomycota</taxon>
        <taxon>Entomophthoromycotina</taxon>
        <taxon>Entomophthoromycetes</taxon>
        <taxon>Entomophthorales</taxon>
        <taxon>Ancylistaceae</taxon>
        <taxon>Conidiobolus</taxon>
    </lineage>
</organism>
<keyword evidence="1" id="KW-0472">Membrane</keyword>
<evidence type="ECO:0000313" key="4">
    <source>
        <dbReference type="Proteomes" id="UP000070444"/>
    </source>
</evidence>
<evidence type="ECO:0000256" key="1">
    <source>
        <dbReference type="SAM" id="Phobius"/>
    </source>
</evidence>
<evidence type="ECO:0000313" key="3">
    <source>
        <dbReference type="EMBL" id="KXN68170.1"/>
    </source>
</evidence>
<sequence>MSSQIRSNQSFVLAFTLFFSLFCMPVFAQNNAPASSTDSTNNFNSIANFFVTYIWPVILNIAKSLFSS</sequence>
<keyword evidence="2" id="KW-0732">Signal</keyword>
<keyword evidence="1" id="KW-1133">Transmembrane helix</keyword>
<protein>
    <submittedName>
        <fullName evidence="3">Uncharacterized protein</fullName>
    </submittedName>
</protein>
<feature type="signal peptide" evidence="2">
    <location>
        <begin position="1"/>
        <end position="28"/>
    </location>
</feature>
<accession>A0A137NZA9</accession>
<name>A0A137NZA9_CONC2</name>
<keyword evidence="1" id="KW-0812">Transmembrane</keyword>